<evidence type="ECO:0000256" key="1">
    <source>
        <dbReference type="SAM" id="Phobius"/>
    </source>
</evidence>
<evidence type="ECO:0000313" key="3">
    <source>
        <dbReference type="EMBL" id="QTR45433.1"/>
    </source>
</evidence>
<dbReference type="EMBL" id="CP072801">
    <property type="protein sequence ID" value="QTR45433.1"/>
    <property type="molecule type" value="Genomic_DNA"/>
</dbReference>
<reference evidence="3 4" key="1">
    <citation type="submission" date="2021-04" db="EMBL/GenBank/DDBJ databases">
        <title>Genomics, taxonomy and metabolism of representatives of sulfur bacteria of the genus Thiothrix: Thiothrix fructosivorans QT, Thiothrix unzii A1T and three new species, Thiothrix subterranea sp. nov., Thiothrix litoralis sp. nov. and 'Candidatus Thiothrix anitrata' sp. nov.</title>
        <authorList>
            <person name="Ravin N.V."/>
            <person name="Smolyakov D."/>
            <person name="Rudenko T.S."/>
            <person name="Mardanov A.V."/>
            <person name="Beletsky A.V."/>
            <person name="Markov N.D."/>
            <person name="Fomenkov A.I."/>
            <person name="Roberts R.J."/>
            <person name="Karnachuk O.V."/>
            <person name="Novikov A."/>
            <person name="Grabovich M.Y."/>
        </authorList>
    </citation>
    <scope>NUCLEOTIDE SEQUENCE [LARGE SCALE GENOMIC DNA]</scope>
    <source>
        <strain evidence="3 4">AS</strain>
    </source>
</reference>
<sequence>MKHLYAGFALLLLWHTAAAYAVSDNGKLPIIRIQTEKLSPLQTGLALGAQAKQRFPDIERRYDTWLAELFSASRFDMIRQQQLPALLKQMEASRLDEIQGVSGAWQLTRESHPGDGKLSLEEYQILNLLPDLGMAPDGIGLGAFGQVSADNHPIVGHNLEWRNGSSIRHLQVITAYIGKDAAFVTIGAAGLISALQGFNQQGVFAALLNAEPYSPYSLNRPTPSGKQTLLSFSVRRILESSSSIPAASKRLDDEQYAFAHSILLADANSVQVQEYAPPQRRFRPRYWDSPLHGGMHWEHPQQIAAVDCLMLSTMPDTCHDAKDSVRWQRLDTLLHFSAQQPATANDISSILFDTANKRYELFTEDTLQSLYFLPANNSLYLYTAPTGTHSDDNLIHQAYLDLLPRTPPWELKLKWFIWPLILLMLSAVVWVSRRKSEQNLL</sequence>
<keyword evidence="4" id="KW-1185">Reference proteome</keyword>
<keyword evidence="2" id="KW-0732">Signal</keyword>
<protein>
    <submittedName>
        <fullName evidence="3">Uncharacterized protein</fullName>
    </submittedName>
</protein>
<dbReference type="Proteomes" id="UP000672039">
    <property type="component" value="Chromosome"/>
</dbReference>
<feature type="transmembrane region" description="Helical" evidence="1">
    <location>
        <begin position="415"/>
        <end position="432"/>
    </location>
</feature>
<name>A0ABX7WSG2_9GAMM</name>
<dbReference type="NCBIfam" id="NF040521">
    <property type="entry name" value="C45_proenzyme"/>
    <property type="match status" value="1"/>
</dbReference>
<evidence type="ECO:0000256" key="2">
    <source>
        <dbReference type="SAM" id="SignalP"/>
    </source>
</evidence>
<dbReference type="PANTHER" id="PTHR34180:SF1">
    <property type="entry name" value="BETA-ALANYL-DOPAMINE_CARCININE HYDROLASE"/>
    <property type="match status" value="1"/>
</dbReference>
<accession>A0ABX7WSG2</accession>
<dbReference type="RefSeq" id="WP_210221844.1">
    <property type="nucleotide sequence ID" value="NZ_CP072801.1"/>
</dbReference>
<feature type="signal peptide" evidence="2">
    <location>
        <begin position="1"/>
        <end position="21"/>
    </location>
</feature>
<feature type="chain" id="PRO_5045737570" evidence="2">
    <location>
        <begin position="22"/>
        <end position="441"/>
    </location>
</feature>
<gene>
    <name evidence="3" type="ORF">J9253_15690</name>
</gene>
<proteinExistence type="predicted"/>
<dbReference type="InterPro" id="IPR047801">
    <property type="entry name" value="Peptidase_C45"/>
</dbReference>
<organism evidence="3 4">
    <name type="scientific">Thiothrix litoralis</name>
    <dbReference type="NCBI Taxonomy" id="2891210"/>
    <lineage>
        <taxon>Bacteria</taxon>
        <taxon>Pseudomonadati</taxon>
        <taxon>Pseudomonadota</taxon>
        <taxon>Gammaproteobacteria</taxon>
        <taxon>Thiotrichales</taxon>
        <taxon>Thiotrichaceae</taxon>
        <taxon>Thiothrix</taxon>
    </lineage>
</organism>
<keyword evidence="1" id="KW-1133">Transmembrane helix</keyword>
<dbReference type="Gene3D" id="3.60.60.10">
    <property type="entry name" value="Penicillin V Acylase, Chain A"/>
    <property type="match status" value="1"/>
</dbReference>
<dbReference type="InterPro" id="IPR047794">
    <property type="entry name" value="C45_proenzyme-like"/>
</dbReference>
<evidence type="ECO:0000313" key="4">
    <source>
        <dbReference type="Proteomes" id="UP000672039"/>
    </source>
</evidence>
<keyword evidence="1" id="KW-0812">Transmembrane</keyword>
<keyword evidence="1" id="KW-0472">Membrane</keyword>
<dbReference type="PANTHER" id="PTHR34180">
    <property type="entry name" value="PEPTIDASE C45"/>
    <property type="match status" value="1"/>
</dbReference>